<dbReference type="EMBL" id="LR746265">
    <property type="protein sequence ID" value="CAA7391632.1"/>
    <property type="molecule type" value="Genomic_DNA"/>
</dbReference>
<gene>
    <name evidence="1" type="ORF">SI7747_02002710</name>
    <name evidence="2" type="ORF">SI8410_02002903</name>
</gene>
<reference evidence="2" key="1">
    <citation type="submission" date="2020-02" db="EMBL/GenBank/DDBJ databases">
        <authorList>
            <person name="Scholz U."/>
            <person name="Mascher M."/>
            <person name="Fiebig A."/>
        </authorList>
    </citation>
    <scope>NUCLEOTIDE SEQUENCE</scope>
</reference>
<sequence>MSLGETVAGRGSTAASSGKLRQADWPLIVSAATSCARAAISAVAKVPSQIRDFFLGSRISDTHFPHLRMRTPR</sequence>
<proteinExistence type="predicted"/>
<accession>A0A7I8K3J4</accession>
<protein>
    <submittedName>
        <fullName evidence="2">Uncharacterized protein</fullName>
    </submittedName>
</protein>
<dbReference type="EMBL" id="LR743589">
    <property type="protein sequence ID" value="CAA2616491.1"/>
    <property type="molecule type" value="Genomic_DNA"/>
</dbReference>
<dbReference type="AlphaFoldDB" id="A0A7I8K3J4"/>
<dbReference type="Proteomes" id="UP000663760">
    <property type="component" value="Chromosome 2"/>
</dbReference>
<name>A0A7I8K3J4_SPIIN</name>
<organism evidence="2 3">
    <name type="scientific">Spirodela intermedia</name>
    <name type="common">Intermediate duckweed</name>
    <dbReference type="NCBI Taxonomy" id="51605"/>
    <lineage>
        <taxon>Eukaryota</taxon>
        <taxon>Viridiplantae</taxon>
        <taxon>Streptophyta</taxon>
        <taxon>Embryophyta</taxon>
        <taxon>Tracheophyta</taxon>
        <taxon>Spermatophyta</taxon>
        <taxon>Magnoliopsida</taxon>
        <taxon>Liliopsida</taxon>
        <taxon>Araceae</taxon>
        <taxon>Lemnoideae</taxon>
        <taxon>Spirodela</taxon>
    </lineage>
</organism>
<evidence type="ECO:0000313" key="3">
    <source>
        <dbReference type="Proteomes" id="UP000663760"/>
    </source>
</evidence>
<keyword evidence="3" id="KW-1185">Reference proteome</keyword>
<evidence type="ECO:0000313" key="2">
    <source>
        <dbReference type="EMBL" id="CAA7391632.1"/>
    </source>
</evidence>
<evidence type="ECO:0000313" key="1">
    <source>
        <dbReference type="EMBL" id="CAA2616491.1"/>
    </source>
</evidence>